<dbReference type="PANTHER" id="PTHR42913:SF3">
    <property type="entry name" value="64 KDA MITOCHONDRIAL NADH DEHYDROGENASE (EUROFUNG)"/>
    <property type="match status" value="1"/>
</dbReference>
<keyword evidence="8" id="KW-1185">Reference proteome</keyword>
<dbReference type="Pfam" id="PF07992">
    <property type="entry name" value="Pyr_redox_2"/>
    <property type="match status" value="1"/>
</dbReference>
<reference evidence="7 8" key="1">
    <citation type="submission" date="2019-10" db="EMBL/GenBank/DDBJ databases">
        <title>Whole-genome sequence of the extremophile Heliorestis acidaminivorans DSM 24790.</title>
        <authorList>
            <person name="Kyndt J.A."/>
            <person name="Meyer T.E."/>
        </authorList>
    </citation>
    <scope>NUCLEOTIDE SEQUENCE [LARGE SCALE GENOMIC DNA]</scope>
    <source>
        <strain evidence="7 8">DSM 24790</strain>
    </source>
</reference>
<dbReference type="PRINTS" id="PR00368">
    <property type="entry name" value="FADPNR"/>
</dbReference>
<evidence type="ECO:0000256" key="5">
    <source>
        <dbReference type="ARBA" id="ARBA00023002"/>
    </source>
</evidence>
<protein>
    <submittedName>
        <fullName evidence="7">NAD(P)/FAD-dependent oxidoreductase</fullName>
    </submittedName>
</protein>
<dbReference type="Gene3D" id="3.50.50.100">
    <property type="match status" value="1"/>
</dbReference>
<dbReference type="SUPFAM" id="SSF51905">
    <property type="entry name" value="FAD/NAD(P)-binding domain"/>
    <property type="match status" value="2"/>
</dbReference>
<evidence type="ECO:0000313" key="7">
    <source>
        <dbReference type="EMBL" id="KAB2953427.1"/>
    </source>
</evidence>
<evidence type="ECO:0000259" key="6">
    <source>
        <dbReference type="Pfam" id="PF07992"/>
    </source>
</evidence>
<dbReference type="InterPro" id="IPR036188">
    <property type="entry name" value="FAD/NAD-bd_sf"/>
</dbReference>
<sequence length="418" mass="45788">MTQQKPRVVVLGSGYAGILTVARLQKLLRKEEAEILLVNKHDYHYLTTWLHEVAAGTCDENRITIPIGSVIDTDRVNFIKDTVVEVQKENQRVLLAHGEALSYDYLVVALGYEPATFGIPGILEHSLTIRSMNSARDIRSKIESRFADFAKNHKGSQEKLTFLVGGAGFTGIEFVAELAERFPLLCEEHGIDPKQVQIINVEGAPRILANFDPSLADYAKASLERMGVQFRLSTRIKAVDPDGVTLLSEQGEERIAPATVIWTGGIQGNTVVCDSAFEASYGRIPAEEDLRVKAYENVFVIGDCSSFVDKRTGRPYPPTAQIAILQSQTCANNIVNLLRGGKKLEAFEPFLKGAVASLGKHDAVGVVFGVKVRGKLAVMMKSLIDLRYLYILGGIKLILAKSSTSCALQTAYSQSDSK</sequence>
<dbReference type="GO" id="GO:0003955">
    <property type="term" value="F:NAD(P)H dehydrogenase (quinone) activity"/>
    <property type="evidence" value="ECO:0007669"/>
    <property type="project" value="TreeGrafter"/>
</dbReference>
<comment type="cofactor">
    <cofactor evidence="1">
        <name>FAD</name>
        <dbReference type="ChEBI" id="CHEBI:57692"/>
    </cofactor>
</comment>
<dbReference type="InterPro" id="IPR023753">
    <property type="entry name" value="FAD/NAD-binding_dom"/>
</dbReference>
<dbReference type="Proteomes" id="UP000468766">
    <property type="component" value="Unassembled WGS sequence"/>
</dbReference>
<dbReference type="PANTHER" id="PTHR42913">
    <property type="entry name" value="APOPTOSIS-INDUCING FACTOR 1"/>
    <property type="match status" value="1"/>
</dbReference>
<evidence type="ECO:0000256" key="3">
    <source>
        <dbReference type="ARBA" id="ARBA00022630"/>
    </source>
</evidence>
<organism evidence="7 8">
    <name type="scientific">Heliorestis acidaminivorans</name>
    <dbReference type="NCBI Taxonomy" id="553427"/>
    <lineage>
        <taxon>Bacteria</taxon>
        <taxon>Bacillati</taxon>
        <taxon>Bacillota</taxon>
        <taxon>Clostridia</taxon>
        <taxon>Eubacteriales</taxon>
        <taxon>Heliobacteriaceae</taxon>
        <taxon>Heliorestis</taxon>
    </lineage>
</organism>
<dbReference type="OrthoDB" id="9781621at2"/>
<dbReference type="EMBL" id="WBXO01000003">
    <property type="protein sequence ID" value="KAB2953427.1"/>
    <property type="molecule type" value="Genomic_DNA"/>
</dbReference>
<comment type="caution">
    <text evidence="7">The sequence shown here is derived from an EMBL/GenBank/DDBJ whole genome shotgun (WGS) entry which is preliminary data.</text>
</comment>
<keyword evidence="4" id="KW-0274">FAD</keyword>
<accession>A0A6I0F3X2</accession>
<dbReference type="InterPro" id="IPR051169">
    <property type="entry name" value="NADH-Q_oxidoreductase"/>
</dbReference>
<feature type="domain" description="FAD/NAD(P)-binding" evidence="6">
    <location>
        <begin position="7"/>
        <end position="325"/>
    </location>
</feature>
<evidence type="ECO:0000256" key="4">
    <source>
        <dbReference type="ARBA" id="ARBA00022827"/>
    </source>
</evidence>
<dbReference type="RefSeq" id="WP_151619447.1">
    <property type="nucleotide sequence ID" value="NZ_WBXO01000003.1"/>
</dbReference>
<dbReference type="AlphaFoldDB" id="A0A6I0F3X2"/>
<evidence type="ECO:0000256" key="1">
    <source>
        <dbReference type="ARBA" id="ARBA00001974"/>
    </source>
</evidence>
<proteinExistence type="inferred from homology"/>
<evidence type="ECO:0000313" key="8">
    <source>
        <dbReference type="Proteomes" id="UP000468766"/>
    </source>
</evidence>
<evidence type="ECO:0000256" key="2">
    <source>
        <dbReference type="ARBA" id="ARBA00005272"/>
    </source>
</evidence>
<comment type="similarity">
    <text evidence="2">Belongs to the NADH dehydrogenase family.</text>
</comment>
<keyword evidence="3" id="KW-0285">Flavoprotein</keyword>
<keyword evidence="5" id="KW-0560">Oxidoreductase</keyword>
<name>A0A6I0F3X2_9FIRM</name>
<gene>
    <name evidence="7" type="ORF">F9B85_05830</name>
</gene>
<dbReference type="GO" id="GO:0019646">
    <property type="term" value="P:aerobic electron transport chain"/>
    <property type="evidence" value="ECO:0007669"/>
    <property type="project" value="TreeGrafter"/>
</dbReference>